<dbReference type="Gene3D" id="2.40.50.100">
    <property type="match status" value="1"/>
</dbReference>
<keyword evidence="4 9" id="KW-1003">Cell membrane</keyword>
<dbReference type="InterPro" id="IPR058982">
    <property type="entry name" value="Beta-barrel_AprE"/>
</dbReference>
<comment type="similarity">
    <text evidence="2 9">Belongs to the membrane fusion protein (MFP) (TC 8.A.1) family.</text>
</comment>
<protein>
    <recommendedName>
        <fullName evidence="9">Membrane fusion protein (MFP) family protein</fullName>
    </recommendedName>
</protein>
<organism evidence="13 14">
    <name type="scientific">Microvirga puerhi</name>
    <dbReference type="NCBI Taxonomy" id="2876078"/>
    <lineage>
        <taxon>Bacteria</taxon>
        <taxon>Pseudomonadati</taxon>
        <taxon>Pseudomonadota</taxon>
        <taxon>Alphaproteobacteria</taxon>
        <taxon>Hyphomicrobiales</taxon>
        <taxon>Methylobacteriaceae</taxon>
        <taxon>Microvirga</taxon>
    </lineage>
</organism>
<dbReference type="PRINTS" id="PR01490">
    <property type="entry name" value="RTXTOXIND"/>
</dbReference>
<keyword evidence="8 9" id="KW-0472">Membrane</keyword>
<dbReference type="InterPro" id="IPR010129">
    <property type="entry name" value="T1SS_HlyD"/>
</dbReference>
<keyword evidence="3 9" id="KW-0813">Transport</keyword>
<comment type="caution">
    <text evidence="13">The sequence shown here is derived from an EMBL/GenBank/DDBJ whole genome shotgun (WGS) entry which is preliminary data.</text>
</comment>
<sequence>MASTEILVQKRPSPIVNKVELKQNWVERMEHEDRGGPSLRTPFVAGMVAVIVGIGGFMGWAFAAHLDSAAVASGTVIVDSKRKTISHLEGGILKSLLIQEGDLVQAGQPLVRLDDTRAKAELEQLRAKRIGLEARLVRLRAEQTRGSELVFPDTVTTSSSPIAAEVVRAERNVFLSRREMFARKVDIQRKTVEQQVAELKAVDAQAEANTRQSELLGRELNAVATLVEKGYAPRPRLTELQTRESELIGRAAELVSRKAKAEQAKAAAELEILSIENDFQQQVAADLQAAQLELADTIERMTAAGDVLHRVEIVSPQNGIVTNIRTRTPGGVIAPGQPILDIVPEQEPLIIEAKVGLRDIDSVRVGAPVQVRLTAYNNRSTAPLAGTLTYLSADQQLDERNDAAFYVVRASIAQESLAKNDTIKLYPGMPAEILVINKPRRAIDYLLAPITDSFNRAFREE</sequence>
<dbReference type="Pfam" id="PF26002">
    <property type="entry name" value="Beta-barrel_AprE"/>
    <property type="match status" value="1"/>
</dbReference>
<evidence type="ECO:0000259" key="12">
    <source>
        <dbReference type="Pfam" id="PF26002"/>
    </source>
</evidence>
<accession>A0ABS7VI23</accession>
<evidence type="ECO:0000256" key="10">
    <source>
        <dbReference type="SAM" id="Coils"/>
    </source>
</evidence>
<dbReference type="RefSeq" id="WP_224311216.1">
    <property type="nucleotide sequence ID" value="NZ_JAIRBM010000002.1"/>
</dbReference>
<dbReference type="InterPro" id="IPR058781">
    <property type="entry name" value="HH_AprE-like"/>
</dbReference>
<keyword evidence="5 9" id="KW-0997">Cell inner membrane</keyword>
<evidence type="ECO:0000256" key="8">
    <source>
        <dbReference type="ARBA" id="ARBA00023136"/>
    </source>
</evidence>
<dbReference type="SUPFAM" id="SSF111369">
    <property type="entry name" value="HlyD-like secretion proteins"/>
    <property type="match status" value="1"/>
</dbReference>
<evidence type="ECO:0000256" key="7">
    <source>
        <dbReference type="ARBA" id="ARBA00022989"/>
    </source>
</evidence>
<keyword evidence="14" id="KW-1185">Reference proteome</keyword>
<dbReference type="PANTHER" id="PTHR30386">
    <property type="entry name" value="MEMBRANE FUSION SUBUNIT OF EMRAB-TOLC MULTIDRUG EFFLUX PUMP"/>
    <property type="match status" value="1"/>
</dbReference>
<dbReference type="Pfam" id="PF25994">
    <property type="entry name" value="HH_AprE"/>
    <property type="match status" value="1"/>
</dbReference>
<dbReference type="InterPro" id="IPR050739">
    <property type="entry name" value="MFP"/>
</dbReference>
<comment type="subcellular location">
    <subcellularLocation>
        <location evidence="1 9">Cell inner membrane</location>
        <topology evidence="1 9">Single-pass membrane protein</topology>
    </subcellularLocation>
</comment>
<feature type="coiled-coil region" evidence="10">
    <location>
        <begin position="115"/>
        <end position="142"/>
    </location>
</feature>
<dbReference type="PANTHER" id="PTHR30386:SF17">
    <property type="entry name" value="ALKALINE PROTEASE SECRETION PROTEIN APRE"/>
    <property type="match status" value="1"/>
</dbReference>
<feature type="transmembrane region" description="Helical" evidence="9">
    <location>
        <begin position="43"/>
        <end position="63"/>
    </location>
</feature>
<feature type="coiled-coil region" evidence="10">
    <location>
        <begin position="251"/>
        <end position="278"/>
    </location>
</feature>
<keyword evidence="10" id="KW-0175">Coiled coil</keyword>
<evidence type="ECO:0000256" key="4">
    <source>
        <dbReference type="ARBA" id="ARBA00022475"/>
    </source>
</evidence>
<evidence type="ECO:0000259" key="11">
    <source>
        <dbReference type="Pfam" id="PF25994"/>
    </source>
</evidence>
<evidence type="ECO:0000313" key="14">
    <source>
        <dbReference type="Proteomes" id="UP000704176"/>
    </source>
</evidence>
<evidence type="ECO:0000256" key="3">
    <source>
        <dbReference type="ARBA" id="ARBA00022448"/>
    </source>
</evidence>
<dbReference type="NCBIfam" id="TIGR01843">
    <property type="entry name" value="type_I_hlyD"/>
    <property type="match status" value="1"/>
</dbReference>
<dbReference type="Gene3D" id="1.10.287.470">
    <property type="entry name" value="Helix hairpin bin"/>
    <property type="match status" value="1"/>
</dbReference>
<keyword evidence="6 9" id="KW-0812">Transmembrane</keyword>
<evidence type="ECO:0000256" key="2">
    <source>
        <dbReference type="ARBA" id="ARBA00009477"/>
    </source>
</evidence>
<keyword evidence="7 9" id="KW-1133">Transmembrane helix</keyword>
<reference evidence="13 14" key="1">
    <citation type="submission" date="2021-09" db="EMBL/GenBank/DDBJ databases">
        <title>The complete genome sequence of a new microorganism.</title>
        <authorList>
            <person name="Zi Z."/>
        </authorList>
    </citation>
    <scope>NUCLEOTIDE SEQUENCE [LARGE SCALE GENOMIC DNA]</scope>
    <source>
        <strain evidence="13 14">WGZ8</strain>
    </source>
</reference>
<dbReference type="Proteomes" id="UP000704176">
    <property type="component" value="Unassembled WGS sequence"/>
</dbReference>
<dbReference type="EMBL" id="JAIRBM010000002">
    <property type="protein sequence ID" value="MBZ6075155.1"/>
    <property type="molecule type" value="Genomic_DNA"/>
</dbReference>
<feature type="domain" description="AprE-like beta-barrel" evidence="12">
    <location>
        <begin position="349"/>
        <end position="436"/>
    </location>
</feature>
<name>A0ABS7VI23_9HYPH</name>
<evidence type="ECO:0000256" key="9">
    <source>
        <dbReference type="RuleBase" id="RU365093"/>
    </source>
</evidence>
<evidence type="ECO:0000256" key="1">
    <source>
        <dbReference type="ARBA" id="ARBA00004377"/>
    </source>
</evidence>
<gene>
    <name evidence="13" type="ORF">K9B37_02435</name>
</gene>
<evidence type="ECO:0000313" key="13">
    <source>
        <dbReference type="EMBL" id="MBZ6075155.1"/>
    </source>
</evidence>
<proteinExistence type="inferred from homology"/>
<evidence type="ECO:0000256" key="5">
    <source>
        <dbReference type="ARBA" id="ARBA00022519"/>
    </source>
</evidence>
<evidence type="ECO:0000256" key="6">
    <source>
        <dbReference type="ARBA" id="ARBA00022692"/>
    </source>
</evidence>
<feature type="domain" description="AprE-like long alpha-helical hairpin" evidence="11">
    <location>
        <begin position="118"/>
        <end position="307"/>
    </location>
</feature>
<dbReference type="Gene3D" id="2.40.30.170">
    <property type="match status" value="1"/>
</dbReference>